<feature type="domain" description="T2SS protein K second SAM-like" evidence="3">
    <location>
        <begin position="185"/>
        <end position="242"/>
    </location>
</feature>
<comment type="subcellular location">
    <subcellularLocation>
        <location evidence="1">Cell inner membrane</location>
    </subcellularLocation>
</comment>
<dbReference type="RefSeq" id="WP_173177405.1">
    <property type="nucleotide sequence ID" value="NZ_AP023189.1"/>
</dbReference>
<accession>A0A6J4E738</accession>
<reference evidence="4 6" key="1">
    <citation type="submission" date="2020-05" db="EMBL/GenBank/DDBJ databases">
        <title>Characterization of novel class B3 metallo-beta-lactamase from novel Pseudomonas species.</title>
        <authorList>
            <person name="Yamada K."/>
            <person name="Aoki K."/>
            <person name="Ishii Y."/>
        </authorList>
    </citation>
    <scope>NUCLEOTIDE SEQUENCE [LARGE SCALE GENOMIC DNA]</scope>
    <source>
        <strain evidence="4 6">TUM18999</strain>
        <strain evidence="5 7">TUM20286</strain>
    </source>
</reference>
<dbReference type="Proteomes" id="UP001054892">
    <property type="component" value="Unassembled WGS sequence"/>
</dbReference>
<keyword evidence="1" id="KW-1003">Cell membrane</keyword>
<dbReference type="KEGG" id="ptw:TUM18999_36110"/>
<keyword evidence="1" id="KW-0813">Transport</keyword>
<feature type="region of interest" description="Disordered" evidence="2">
    <location>
        <begin position="132"/>
        <end position="154"/>
    </location>
</feature>
<dbReference type="PANTHER" id="PTHR38831:SF1">
    <property type="entry name" value="TYPE II SECRETION SYSTEM PROTEIN K-RELATED"/>
    <property type="match status" value="1"/>
</dbReference>
<evidence type="ECO:0000313" key="7">
    <source>
        <dbReference type="Proteomes" id="UP001054892"/>
    </source>
</evidence>
<dbReference type="Proteomes" id="UP000509383">
    <property type="component" value="Chromosome"/>
</dbReference>
<dbReference type="InterPro" id="IPR038072">
    <property type="entry name" value="GspK_central_sf"/>
</dbReference>
<keyword evidence="1" id="KW-0472">Membrane</keyword>
<protein>
    <recommendedName>
        <fullName evidence="1">Type II secretion system protein K</fullName>
    </recommendedName>
</protein>
<dbReference type="InterPro" id="IPR005628">
    <property type="entry name" value="GspK"/>
</dbReference>
<dbReference type="GO" id="GO:0009306">
    <property type="term" value="P:protein secretion"/>
    <property type="evidence" value="ECO:0007669"/>
    <property type="project" value="InterPro"/>
</dbReference>
<evidence type="ECO:0000256" key="1">
    <source>
        <dbReference type="PIRNR" id="PIRNR002786"/>
    </source>
</evidence>
<dbReference type="InterPro" id="IPR045584">
    <property type="entry name" value="Pilin-like"/>
</dbReference>
<dbReference type="AlphaFoldDB" id="A0A6J4E738"/>
<dbReference type="EMBL" id="BQKM01000013">
    <property type="protein sequence ID" value="GJN54750.1"/>
    <property type="molecule type" value="Genomic_DNA"/>
</dbReference>
<dbReference type="Pfam" id="PF03934">
    <property type="entry name" value="T2SSK"/>
    <property type="match status" value="1"/>
</dbReference>
<evidence type="ECO:0000313" key="6">
    <source>
        <dbReference type="Proteomes" id="UP000509383"/>
    </source>
</evidence>
<keyword evidence="1" id="KW-0997">Cell inner membrane</keyword>
<dbReference type="PIRSF" id="PIRSF002786">
    <property type="entry name" value="XcpX"/>
    <property type="match status" value="1"/>
</dbReference>
<keyword evidence="7" id="KW-1185">Reference proteome</keyword>
<proteinExistence type="inferred from homology"/>
<dbReference type="Gene3D" id="1.10.40.60">
    <property type="entry name" value="EpsJ-like"/>
    <property type="match status" value="1"/>
</dbReference>
<evidence type="ECO:0000256" key="2">
    <source>
        <dbReference type="SAM" id="MobiDB-lite"/>
    </source>
</evidence>
<dbReference type="SUPFAM" id="SSF158544">
    <property type="entry name" value="GspK insert domain-like"/>
    <property type="match status" value="1"/>
</dbReference>
<evidence type="ECO:0000259" key="3">
    <source>
        <dbReference type="Pfam" id="PF03934"/>
    </source>
</evidence>
<evidence type="ECO:0000313" key="4">
    <source>
        <dbReference type="EMBL" id="BCG25420.1"/>
    </source>
</evidence>
<name>A0A6J4E738_9PSED</name>
<dbReference type="PANTHER" id="PTHR38831">
    <property type="entry name" value="TYPE II SECRETION SYSTEM PROTEIN K"/>
    <property type="match status" value="1"/>
</dbReference>
<gene>
    <name evidence="4" type="ORF">TUM18999_36110</name>
    <name evidence="5" type="ORF">TUM20286_45020</name>
</gene>
<feature type="compositionally biased region" description="Basic and acidic residues" evidence="2">
    <location>
        <begin position="133"/>
        <end position="149"/>
    </location>
</feature>
<sequence>MSEHARQRGVALISVLLITALVTLIISDMLARQRLSLASSANQLHQQQLWQLALSGEALARQRLHEELGKREEPLRVHLGQGWARDQALELDGGLVRIRVEDLAGRFDLDTLRSSNGPARARYQRLLKLLDLPPHDPARLPSRPGHDGKPQPLADSSQLLRLEPLGGADLQRLRAFVATLGGSALNLNTASAEQLAALEGLDPGIARTLVQGRPAQGYASVQAFVELPLLQGRELNSRGLAVDSRHFRVHLAAELGERRLYLASDLRLEVDGTLAVLRRQLLAPTQP</sequence>
<dbReference type="NCBIfam" id="NF037980">
    <property type="entry name" value="T2SS_GspK"/>
    <property type="match status" value="1"/>
</dbReference>
<dbReference type="EMBL" id="AP023189">
    <property type="protein sequence ID" value="BCG25420.1"/>
    <property type="molecule type" value="Genomic_DNA"/>
</dbReference>
<evidence type="ECO:0000313" key="5">
    <source>
        <dbReference type="EMBL" id="GJN54750.1"/>
    </source>
</evidence>
<dbReference type="GO" id="GO:0005886">
    <property type="term" value="C:plasma membrane"/>
    <property type="evidence" value="ECO:0007669"/>
    <property type="project" value="UniProtKB-SubCell"/>
</dbReference>
<dbReference type="InterPro" id="IPR049179">
    <property type="entry name" value="T2SSK_SAM-like_2nd"/>
</dbReference>
<dbReference type="SUPFAM" id="SSF54523">
    <property type="entry name" value="Pili subunits"/>
    <property type="match status" value="1"/>
</dbReference>
<dbReference type="Gene3D" id="3.30.1300.30">
    <property type="entry name" value="GSPII I/J protein-like"/>
    <property type="match status" value="1"/>
</dbReference>
<organism evidence="4 6">
    <name type="scientific">Pseudomonas tohonis</name>
    <dbReference type="NCBI Taxonomy" id="2725477"/>
    <lineage>
        <taxon>Bacteria</taxon>
        <taxon>Pseudomonadati</taxon>
        <taxon>Pseudomonadota</taxon>
        <taxon>Gammaproteobacteria</taxon>
        <taxon>Pseudomonadales</taxon>
        <taxon>Pseudomonadaceae</taxon>
        <taxon>Pseudomonas</taxon>
    </lineage>
</organism>
<comment type="similarity">
    <text evidence="1">Belongs to the GSP K family.</text>
</comment>